<name>A0A4Q5LJL0_9SPHI</name>
<keyword evidence="3" id="KW-1185">Reference proteome</keyword>
<reference evidence="2 3" key="1">
    <citation type="submission" date="2019-02" db="EMBL/GenBank/DDBJ databases">
        <title>Bacterial novel species Mucilaginibacter sp. 17JY9-4 isolated from soil.</title>
        <authorList>
            <person name="Jung H.-Y."/>
        </authorList>
    </citation>
    <scope>NUCLEOTIDE SEQUENCE [LARGE SCALE GENOMIC DNA]</scope>
    <source>
        <strain evidence="2 3">17JY9-4</strain>
    </source>
</reference>
<sequence length="197" mass="20884">MKKLAFSLLVITAILFVNDSFAQSRGNASDWRIPPPYIPSEPGARLAQVKLPAIAAPEPVLAAADLEPETPEMPALPDADLPVVLPSVKSSFNLYKPATNLPGTPTTPGYWSVESAAGTAAYYWHSGVAADPYAAGPGYYDNNTAGWVGLFKGIEAGPIYWQSPQGNNGQQGQAPGPVPQLFNYTPDIIIATSILLF</sequence>
<feature type="signal peptide" evidence="1">
    <location>
        <begin position="1"/>
        <end position="22"/>
    </location>
</feature>
<evidence type="ECO:0000313" key="2">
    <source>
        <dbReference type="EMBL" id="RYU89621.1"/>
    </source>
</evidence>
<proteinExistence type="predicted"/>
<protein>
    <submittedName>
        <fullName evidence="2">Uncharacterized protein</fullName>
    </submittedName>
</protein>
<evidence type="ECO:0000313" key="3">
    <source>
        <dbReference type="Proteomes" id="UP000293331"/>
    </source>
</evidence>
<feature type="chain" id="PRO_5020860686" evidence="1">
    <location>
        <begin position="23"/>
        <end position="197"/>
    </location>
</feature>
<dbReference type="EMBL" id="SEWG01000005">
    <property type="protein sequence ID" value="RYU89621.1"/>
    <property type="molecule type" value="Genomic_DNA"/>
</dbReference>
<organism evidence="2 3">
    <name type="scientific">Mucilaginibacter terrigena</name>
    <dbReference type="NCBI Taxonomy" id="2492395"/>
    <lineage>
        <taxon>Bacteria</taxon>
        <taxon>Pseudomonadati</taxon>
        <taxon>Bacteroidota</taxon>
        <taxon>Sphingobacteriia</taxon>
        <taxon>Sphingobacteriales</taxon>
        <taxon>Sphingobacteriaceae</taxon>
        <taxon>Mucilaginibacter</taxon>
    </lineage>
</organism>
<comment type="caution">
    <text evidence="2">The sequence shown here is derived from an EMBL/GenBank/DDBJ whole genome shotgun (WGS) entry which is preliminary data.</text>
</comment>
<evidence type="ECO:0000256" key="1">
    <source>
        <dbReference type="SAM" id="SignalP"/>
    </source>
</evidence>
<dbReference type="AlphaFoldDB" id="A0A4Q5LJL0"/>
<dbReference type="RefSeq" id="WP_129877480.1">
    <property type="nucleotide sequence ID" value="NZ_SEWG01000005.1"/>
</dbReference>
<keyword evidence="1" id="KW-0732">Signal</keyword>
<dbReference type="Proteomes" id="UP000293331">
    <property type="component" value="Unassembled WGS sequence"/>
</dbReference>
<accession>A0A4Q5LJL0</accession>
<gene>
    <name evidence="2" type="ORF">EWM62_15015</name>
</gene>